<dbReference type="AlphaFoldDB" id="A0A8S3J5W2"/>
<protein>
    <submittedName>
        <fullName evidence="1">Uncharacterized protein</fullName>
    </submittedName>
</protein>
<dbReference type="EMBL" id="CAJOBJ010355392">
    <property type="protein sequence ID" value="CAF5213482.1"/>
    <property type="molecule type" value="Genomic_DNA"/>
</dbReference>
<evidence type="ECO:0000313" key="1">
    <source>
        <dbReference type="EMBL" id="CAF5213482.1"/>
    </source>
</evidence>
<organism evidence="1 2">
    <name type="scientific">Rotaria magnacalcarata</name>
    <dbReference type="NCBI Taxonomy" id="392030"/>
    <lineage>
        <taxon>Eukaryota</taxon>
        <taxon>Metazoa</taxon>
        <taxon>Spiralia</taxon>
        <taxon>Gnathifera</taxon>
        <taxon>Rotifera</taxon>
        <taxon>Eurotatoria</taxon>
        <taxon>Bdelloidea</taxon>
        <taxon>Philodinida</taxon>
        <taxon>Philodinidae</taxon>
        <taxon>Rotaria</taxon>
    </lineage>
</organism>
<sequence>FHHQFPSIDNLVLGFHLQVDAAFQISRPLFNLNIQAKFDELRSAAPKTSNKTILIQNYIDAVTNVMSPVLDFVKTL</sequence>
<evidence type="ECO:0000313" key="2">
    <source>
        <dbReference type="Proteomes" id="UP000681720"/>
    </source>
</evidence>
<reference evidence="1" key="1">
    <citation type="submission" date="2021-02" db="EMBL/GenBank/DDBJ databases">
        <authorList>
            <person name="Nowell W R."/>
        </authorList>
    </citation>
    <scope>NUCLEOTIDE SEQUENCE</scope>
</reference>
<comment type="caution">
    <text evidence="1">The sequence shown here is derived from an EMBL/GenBank/DDBJ whole genome shotgun (WGS) entry which is preliminary data.</text>
</comment>
<feature type="non-terminal residue" evidence="1">
    <location>
        <position position="76"/>
    </location>
</feature>
<dbReference type="Proteomes" id="UP000681720">
    <property type="component" value="Unassembled WGS sequence"/>
</dbReference>
<name>A0A8S3J5W2_9BILA</name>
<feature type="non-terminal residue" evidence="1">
    <location>
        <position position="1"/>
    </location>
</feature>
<gene>
    <name evidence="1" type="ORF">GIL414_LOCUS80652</name>
</gene>
<accession>A0A8S3J5W2</accession>
<proteinExistence type="predicted"/>